<organism evidence="7 8">
    <name type="scientific">Cylindrotheca closterium</name>
    <dbReference type="NCBI Taxonomy" id="2856"/>
    <lineage>
        <taxon>Eukaryota</taxon>
        <taxon>Sar</taxon>
        <taxon>Stramenopiles</taxon>
        <taxon>Ochrophyta</taxon>
        <taxon>Bacillariophyta</taxon>
        <taxon>Bacillariophyceae</taxon>
        <taxon>Bacillariophycidae</taxon>
        <taxon>Bacillariales</taxon>
        <taxon>Bacillariaceae</taxon>
        <taxon>Cylindrotheca</taxon>
    </lineage>
</organism>
<dbReference type="Pfam" id="PF00642">
    <property type="entry name" value="zf-CCCH"/>
    <property type="match status" value="1"/>
</dbReference>
<dbReference type="Gene3D" id="4.10.1000.10">
    <property type="entry name" value="Zinc finger, CCCH-type"/>
    <property type="match status" value="1"/>
</dbReference>
<dbReference type="AlphaFoldDB" id="A0AAD2FVL5"/>
<dbReference type="SUPFAM" id="SSF90229">
    <property type="entry name" value="CCCH zinc finger"/>
    <property type="match status" value="1"/>
</dbReference>
<evidence type="ECO:0000256" key="5">
    <source>
        <dbReference type="SAM" id="MobiDB-lite"/>
    </source>
</evidence>
<feature type="domain" description="C3H1-type" evidence="6">
    <location>
        <begin position="201"/>
        <end position="229"/>
    </location>
</feature>
<feature type="compositionally biased region" description="Basic and acidic residues" evidence="5">
    <location>
        <begin position="15"/>
        <end position="24"/>
    </location>
</feature>
<evidence type="ECO:0000256" key="2">
    <source>
        <dbReference type="ARBA" id="ARBA00022771"/>
    </source>
</evidence>
<feature type="region of interest" description="Disordered" evidence="5">
    <location>
        <begin position="1"/>
        <end position="100"/>
    </location>
</feature>
<reference evidence="7" key="1">
    <citation type="submission" date="2023-08" db="EMBL/GenBank/DDBJ databases">
        <authorList>
            <person name="Audoor S."/>
            <person name="Bilcke G."/>
        </authorList>
    </citation>
    <scope>NUCLEOTIDE SEQUENCE</scope>
</reference>
<sequence>MRATDDENAVETDEETRKQELTTKDKKKSKKDKKAKKSKKEKKEKKKRDVDVEDKSAPDHHQAEETVISIGEQEPKKEGAVEEVADISKEEEEGEDNSIFEDPKIKELEAFYRKALEAFKTDKTSKDLRRAKTAAKKAWDTALIEAAGPGFEPLTCRNCSQLFLFGDKDKFKEKGWAKPSQCKKCTFKIGIARSKDRKRVDQKQNMCYEFQQTGECSRGDRCRFSHLERHIGKKRRIELDAAKEEALDAAKKETSD</sequence>
<dbReference type="Proteomes" id="UP001295423">
    <property type="component" value="Unassembled WGS sequence"/>
</dbReference>
<evidence type="ECO:0000256" key="1">
    <source>
        <dbReference type="ARBA" id="ARBA00022723"/>
    </source>
</evidence>
<feature type="zinc finger region" description="C3H1-type" evidence="4">
    <location>
        <begin position="201"/>
        <end position="229"/>
    </location>
</feature>
<keyword evidence="2 4" id="KW-0863">Zinc-finger</keyword>
<evidence type="ECO:0000313" key="7">
    <source>
        <dbReference type="EMBL" id="CAJ1954153.1"/>
    </source>
</evidence>
<dbReference type="InterPro" id="IPR036855">
    <property type="entry name" value="Znf_CCCH_sf"/>
</dbReference>
<feature type="compositionally biased region" description="Basic and acidic residues" evidence="5">
    <location>
        <begin position="47"/>
        <end position="64"/>
    </location>
</feature>
<feature type="compositionally biased region" description="Acidic residues" evidence="5">
    <location>
        <begin position="1"/>
        <end position="14"/>
    </location>
</feature>
<dbReference type="EMBL" id="CAKOGP040001858">
    <property type="protein sequence ID" value="CAJ1954153.1"/>
    <property type="molecule type" value="Genomic_DNA"/>
</dbReference>
<dbReference type="GO" id="GO:0008270">
    <property type="term" value="F:zinc ion binding"/>
    <property type="evidence" value="ECO:0007669"/>
    <property type="project" value="UniProtKB-KW"/>
</dbReference>
<evidence type="ECO:0000256" key="4">
    <source>
        <dbReference type="PROSITE-ProRule" id="PRU00723"/>
    </source>
</evidence>
<feature type="compositionally biased region" description="Basic residues" evidence="5">
    <location>
        <begin position="25"/>
        <end position="46"/>
    </location>
</feature>
<keyword evidence="3 4" id="KW-0862">Zinc</keyword>
<dbReference type="PROSITE" id="PS50103">
    <property type="entry name" value="ZF_C3H1"/>
    <property type="match status" value="1"/>
</dbReference>
<keyword evidence="8" id="KW-1185">Reference proteome</keyword>
<evidence type="ECO:0000313" key="8">
    <source>
        <dbReference type="Proteomes" id="UP001295423"/>
    </source>
</evidence>
<proteinExistence type="predicted"/>
<evidence type="ECO:0000256" key="3">
    <source>
        <dbReference type="ARBA" id="ARBA00022833"/>
    </source>
</evidence>
<dbReference type="InterPro" id="IPR000571">
    <property type="entry name" value="Znf_CCCH"/>
</dbReference>
<keyword evidence="1 4" id="KW-0479">Metal-binding</keyword>
<protein>
    <recommendedName>
        <fullName evidence="6">C3H1-type domain-containing protein</fullName>
    </recommendedName>
</protein>
<gene>
    <name evidence="7" type="ORF">CYCCA115_LOCUS14748</name>
</gene>
<evidence type="ECO:0000259" key="6">
    <source>
        <dbReference type="PROSITE" id="PS50103"/>
    </source>
</evidence>
<dbReference type="SMART" id="SM00356">
    <property type="entry name" value="ZnF_C3H1"/>
    <property type="match status" value="1"/>
</dbReference>
<comment type="caution">
    <text evidence="7">The sequence shown here is derived from an EMBL/GenBank/DDBJ whole genome shotgun (WGS) entry which is preliminary data.</text>
</comment>
<feature type="compositionally biased region" description="Acidic residues" evidence="5">
    <location>
        <begin position="81"/>
        <end position="99"/>
    </location>
</feature>
<accession>A0AAD2FVL5</accession>
<name>A0AAD2FVL5_9STRA</name>